<dbReference type="Proteomes" id="UP000053750">
    <property type="component" value="Unassembled WGS sequence"/>
</dbReference>
<evidence type="ECO:0000313" key="2">
    <source>
        <dbReference type="Proteomes" id="UP000053750"/>
    </source>
</evidence>
<dbReference type="AlphaFoldDB" id="A0A9W5S3Q2"/>
<dbReference type="InterPro" id="IPR036705">
    <property type="entry name" value="Ribosyl_crysJ1_sf"/>
</dbReference>
<dbReference type="EMBL" id="JFHU01000027">
    <property type="protein sequence ID" value="EXX91557.1"/>
    <property type="molecule type" value="Genomic_DNA"/>
</dbReference>
<organism evidence="1 2">
    <name type="scientific">Paenibacillus darwinianus</name>
    <dbReference type="NCBI Taxonomy" id="1380763"/>
    <lineage>
        <taxon>Bacteria</taxon>
        <taxon>Bacillati</taxon>
        <taxon>Bacillota</taxon>
        <taxon>Bacilli</taxon>
        <taxon>Bacillales</taxon>
        <taxon>Paenibacillaceae</taxon>
        <taxon>Paenibacillus</taxon>
    </lineage>
</organism>
<gene>
    <name evidence="1" type="ORF">BG53_10695</name>
</gene>
<accession>A0A9W5S3Q2</accession>
<reference evidence="1 2" key="1">
    <citation type="submission" date="2014-02" db="EMBL/GenBank/DDBJ databases">
        <title>Genome sequence of Paenibacillus darwinianus reveals adaptive mechanisms for survival in Antarctic soils.</title>
        <authorList>
            <person name="Dsouza M."/>
            <person name="Taylor M.W."/>
            <person name="Turner S.J."/>
            <person name="Aislabie J."/>
        </authorList>
    </citation>
    <scope>NUCLEOTIDE SEQUENCE [LARGE SCALE GENOMIC DNA]</scope>
    <source>
        <strain evidence="1 2">CE1</strain>
    </source>
</reference>
<dbReference type="Gene3D" id="1.10.4080.10">
    <property type="entry name" value="ADP-ribosylation/Crystallin J1"/>
    <property type="match status" value="1"/>
</dbReference>
<evidence type="ECO:0000313" key="1">
    <source>
        <dbReference type="EMBL" id="EXX91557.1"/>
    </source>
</evidence>
<proteinExistence type="predicted"/>
<dbReference type="Pfam" id="PF03747">
    <property type="entry name" value="ADP_ribosyl_GH"/>
    <property type="match status" value="1"/>
</dbReference>
<dbReference type="RefSeq" id="WP_036583676.1">
    <property type="nucleotide sequence ID" value="NZ_KK082193.1"/>
</dbReference>
<sequence length="701" mass="77900">MIPSNYLEKVYAGYLGMNIGIRLGAPVEPTIWTYERIRNTYGDITGYVKEFKNFAADDDANGPYYFLRALYDDAKDRDITPNDVARAWLNYAREGVGMFWWGGYGVSTEHTAYINLKKGIPAPQSGSIAQNGKVIAEQIGGQIFIDTWGLVNPCNPKKAADFGEAAARVSHDGEGVWGARFFCAAISKAFETSDVGEIIEAGLAQVPANSSYMKVARAVLAFHQQHPGDFRACRDRLERDWGYDKYPGVCHMIPNAGVCILALIYGQGDFNRTVEIAAMCGWDTDCNAGNVGTVLGVACGIDGIADKYRKPINDSIVMSGISGYLNILDIPTYAKELAILGFRLAGEECPQALRDSFIEGEIYFDFELPGSTHNIRLSNPFFCAAKHSTEKAFKGAGSLEVLFDRMVRGDQCKIYYKPFYNRDEFNDERYSPTFAPKAYSGQTVSMQIYLDQWNGNETIGIAPYVRLAKSKKELVQGYRKLVHSEWLLVEFQIPDSEGELIDEVGIVLEGYSPGKFKSLGRVFIDEFRIYGKADYSIDFAKQAVNFGCVTPFAHNHGAWSLADGKMYLMTPEACEAYTGNYFAADYTVSVQLKPQSGRSHLVAVRAQGAQRGYHAGFDGENRVAIYLNDFGCRKLAEAAFPWQLDREYEFRITAQGGTIALSIDGQEILRADDDTFGYGMFGVSTLDAARTYFSHFRLSEI</sequence>
<dbReference type="SUPFAM" id="SSF101478">
    <property type="entry name" value="ADP-ribosylglycohydrolase"/>
    <property type="match status" value="1"/>
</dbReference>
<keyword evidence="2" id="KW-1185">Reference proteome</keyword>
<comment type="caution">
    <text evidence="1">The sequence shown here is derived from an EMBL/GenBank/DDBJ whole genome shotgun (WGS) entry which is preliminary data.</text>
</comment>
<protein>
    <submittedName>
        <fullName evidence="1">Crystallin</fullName>
    </submittedName>
</protein>
<name>A0A9W5S3Q2_9BACL</name>
<dbReference type="InterPro" id="IPR005502">
    <property type="entry name" value="Ribosyl_crysJ1"/>
</dbReference>
<dbReference type="Gene3D" id="2.60.120.560">
    <property type="entry name" value="Exo-inulinase, domain 1"/>
    <property type="match status" value="1"/>
</dbReference>